<reference evidence="1 2" key="1">
    <citation type="submission" date="2019-02" db="EMBL/GenBank/DDBJ databases">
        <title>Bacterial novel species Emticicia sp. 17J42-9 isolated from soil.</title>
        <authorList>
            <person name="Jung H.-Y."/>
        </authorList>
    </citation>
    <scope>NUCLEOTIDE SEQUENCE [LARGE SCALE GENOMIC DNA]</scope>
    <source>
        <strain evidence="1 2">17J42-9</strain>
    </source>
</reference>
<dbReference type="Proteomes" id="UP000293162">
    <property type="component" value="Unassembled WGS sequence"/>
</dbReference>
<dbReference type="RefSeq" id="WP_130019454.1">
    <property type="nucleotide sequence ID" value="NZ_SEWF01000003.1"/>
</dbReference>
<keyword evidence="2" id="KW-1185">Reference proteome</keyword>
<dbReference type="EMBL" id="SEWF01000003">
    <property type="protein sequence ID" value="RYU97259.1"/>
    <property type="molecule type" value="Genomic_DNA"/>
</dbReference>
<proteinExistence type="predicted"/>
<dbReference type="OrthoDB" id="9796999at2"/>
<organism evidence="1 2">
    <name type="scientific">Emticicia agri</name>
    <dbReference type="NCBI Taxonomy" id="2492393"/>
    <lineage>
        <taxon>Bacteria</taxon>
        <taxon>Pseudomonadati</taxon>
        <taxon>Bacteroidota</taxon>
        <taxon>Cytophagia</taxon>
        <taxon>Cytophagales</taxon>
        <taxon>Leadbetterellaceae</taxon>
        <taxon>Emticicia</taxon>
    </lineage>
</organism>
<gene>
    <name evidence="1" type="ORF">EWM59_02955</name>
</gene>
<comment type="caution">
    <text evidence="1">The sequence shown here is derived from an EMBL/GenBank/DDBJ whole genome shotgun (WGS) entry which is preliminary data.</text>
</comment>
<name>A0A4Q5M556_9BACT</name>
<dbReference type="Pfam" id="PF13376">
    <property type="entry name" value="OmdA"/>
    <property type="match status" value="1"/>
</dbReference>
<sequence length="184" mass="21712">MEPKFFTHQSDFRQWLEENYKKEKEIVVGYYKVNSGKPSLTWSQSVDEALCFGWIDGIRRSIDADSYCIRFTPRKPTSIWSSVNIKKMEEMIPKGLVKEAGLLAYEKRKDNKSNIYVYEQDELAFTQAMEHNFKSHSKAWDFFQKQPPYYKKQMTGWVISAKQETTQLARLKKLIEASEDGKRL</sequence>
<evidence type="ECO:0000313" key="2">
    <source>
        <dbReference type="Proteomes" id="UP000293162"/>
    </source>
</evidence>
<protein>
    <submittedName>
        <fullName evidence="1">Bacteriocin-protection protein</fullName>
    </submittedName>
</protein>
<accession>A0A4Q5M556</accession>
<dbReference type="AlphaFoldDB" id="A0A4Q5M556"/>
<evidence type="ECO:0000313" key="1">
    <source>
        <dbReference type="EMBL" id="RYU97259.1"/>
    </source>
</evidence>